<dbReference type="InterPro" id="IPR023324">
    <property type="entry name" value="BH2638-like_sf"/>
</dbReference>
<protein>
    <submittedName>
        <fullName evidence="1">UPF0223 family protein</fullName>
    </submittedName>
</protein>
<keyword evidence="2" id="KW-1185">Reference proteome</keyword>
<dbReference type="PIRSF" id="PIRSF037260">
    <property type="entry name" value="UPF0223"/>
    <property type="match status" value="1"/>
</dbReference>
<evidence type="ECO:0000313" key="1">
    <source>
        <dbReference type="EMBL" id="KAA1042668.1"/>
    </source>
</evidence>
<name>A0ABQ6RBW8_9STAP</name>
<dbReference type="Gene3D" id="1.10.220.80">
    <property type="entry name" value="BH2638-like"/>
    <property type="match status" value="1"/>
</dbReference>
<dbReference type="Pfam" id="PF05256">
    <property type="entry name" value="UPF0223"/>
    <property type="match status" value="1"/>
</dbReference>
<organism evidence="1 2">
    <name type="scientific">Macrococcus equipercicus</name>
    <dbReference type="NCBI Taxonomy" id="69967"/>
    <lineage>
        <taxon>Bacteria</taxon>
        <taxon>Bacillati</taxon>
        <taxon>Bacillota</taxon>
        <taxon>Bacilli</taxon>
        <taxon>Bacillales</taxon>
        <taxon>Staphylococcaceae</taxon>
        <taxon>Macrococcus</taxon>
    </lineage>
</organism>
<reference evidence="1 2" key="1">
    <citation type="submission" date="2019-09" db="EMBL/GenBank/DDBJ databases">
        <authorList>
            <person name="Mazhar S."/>
            <person name="Altermann E."/>
            <person name="Hill C."/>
            <person name="Mcauliffe O."/>
        </authorList>
    </citation>
    <scope>NUCLEOTIDE SEQUENCE [LARGE SCALE GENOMIC DNA]</scope>
    <source>
        <strain evidence="1 2">ATCC 51831</strain>
    </source>
</reference>
<dbReference type="Proteomes" id="UP000295735">
    <property type="component" value="Unassembled WGS sequence"/>
</dbReference>
<dbReference type="EMBL" id="SCWC02000001">
    <property type="protein sequence ID" value="KAA1042668.1"/>
    <property type="molecule type" value="Genomic_DNA"/>
</dbReference>
<sequence length="99" mass="11542">MEYSYPIDLSWSPEEMVDVVNFLSCIEEAYESKIDPALMNDRYQRFKHVVPGKAEENTIYKDFKKASGYDGYIVVKAMKEALKKDNPKSIIIKQHHPKL</sequence>
<dbReference type="InterPro" id="IPR007920">
    <property type="entry name" value="UPF0223"/>
</dbReference>
<comment type="caution">
    <text evidence="1">The sequence shown here is derived from an EMBL/GenBank/DDBJ whole genome shotgun (WGS) entry which is preliminary data.</text>
</comment>
<proteinExistence type="predicted"/>
<evidence type="ECO:0000313" key="2">
    <source>
        <dbReference type="Proteomes" id="UP000295735"/>
    </source>
</evidence>
<accession>A0ABQ6RBW8</accession>
<dbReference type="NCBIfam" id="NF003353">
    <property type="entry name" value="PRK04387.1"/>
    <property type="match status" value="1"/>
</dbReference>
<gene>
    <name evidence="1" type="ORF">ERX35_001955</name>
</gene>
<dbReference type="SUPFAM" id="SSF158504">
    <property type="entry name" value="BH2638-like"/>
    <property type="match status" value="1"/>
</dbReference>
<dbReference type="RefSeq" id="WP_149458219.1">
    <property type="nucleotide sequence ID" value="NZ_SCWC02000001.1"/>
</dbReference>